<comment type="cofactor">
    <cofactor evidence="1">
        <name>Zn(2+)</name>
        <dbReference type="ChEBI" id="CHEBI:29105"/>
    </cofactor>
</comment>
<dbReference type="SUPFAM" id="SSF53187">
    <property type="entry name" value="Zn-dependent exopeptidases"/>
    <property type="match status" value="1"/>
</dbReference>
<dbReference type="GO" id="GO:0016788">
    <property type="term" value="F:hydrolase activity, acting on ester bonds"/>
    <property type="evidence" value="ECO:0007669"/>
    <property type="project" value="InterPro"/>
</dbReference>
<name>A0A4R2PBZ5_RHOSA</name>
<dbReference type="EMBL" id="SLXO01000009">
    <property type="protein sequence ID" value="TCP32557.1"/>
    <property type="molecule type" value="Genomic_DNA"/>
</dbReference>
<dbReference type="RefSeq" id="WP_132709043.1">
    <property type="nucleotide sequence ID" value="NZ_JACIGF010000009.1"/>
</dbReference>
<dbReference type="GO" id="GO:0046872">
    <property type="term" value="F:metal ion binding"/>
    <property type="evidence" value="ECO:0007669"/>
    <property type="project" value="UniProtKB-KW"/>
</dbReference>
<keyword evidence="3" id="KW-0378">Hydrolase</keyword>
<dbReference type="Pfam" id="PF24827">
    <property type="entry name" value="AstE_AspA_cat"/>
    <property type="match status" value="1"/>
</dbReference>
<gene>
    <name evidence="6" type="ORF">EV659_10949</name>
</gene>
<dbReference type="InParanoid" id="A0A4R2PBZ5"/>
<keyword evidence="2" id="KW-0479">Metal-binding</keyword>
<evidence type="ECO:0000256" key="3">
    <source>
        <dbReference type="ARBA" id="ARBA00022801"/>
    </source>
</evidence>
<keyword evidence="7" id="KW-1185">Reference proteome</keyword>
<accession>A0A4R2PBZ5</accession>
<protein>
    <submittedName>
        <fullName evidence="6">Succinylglutamate desuccinylase/aspartoacylase family protein</fullName>
    </submittedName>
</protein>
<keyword evidence="4" id="KW-0862">Zinc</keyword>
<dbReference type="Gene3D" id="3.40.630.10">
    <property type="entry name" value="Zn peptidases"/>
    <property type="match status" value="1"/>
</dbReference>
<evidence type="ECO:0000259" key="5">
    <source>
        <dbReference type="Pfam" id="PF24827"/>
    </source>
</evidence>
<evidence type="ECO:0000313" key="7">
    <source>
        <dbReference type="Proteomes" id="UP000295399"/>
    </source>
</evidence>
<sequence>MSGRFDAHDLIQLDALPPGFLDAPVAALDALLGRPTLIHLPGRAGQTGQAGQAGRAPLFVSTLLHGNEHTGVLAVQQVLRRYDVGGGSVALPRPLSLFIGNVAAAAHNRRRLDGQPDFNRVWPGAEGDGPEHRLMARVVEIMAARRPFASLDIHNTTGRNPHYGCVNRVEPAFLHLARLFSRTQVYFTEPRGVQSLAFAPLCPAVTVECGRSGEPAGVALAADWVDAALHLDHLPTTWPAPADVDLFHTVATVKVPAGLSMAIGPGEADLALPLTLETWNFADLDAGTAIARQAPRGDGAILLDVTDETGADCTRAYLAADAGGLITLRRPVVPAMLTSDTRIIAQDCLGYFMERYPLPG</sequence>
<dbReference type="InterPro" id="IPR055438">
    <property type="entry name" value="AstE_AspA_cat"/>
</dbReference>
<comment type="caution">
    <text evidence="6">The sequence shown here is derived from an EMBL/GenBank/DDBJ whole genome shotgun (WGS) entry which is preliminary data.</text>
</comment>
<dbReference type="CDD" id="cd06256">
    <property type="entry name" value="M14_ASTE_ASPA-like"/>
    <property type="match status" value="1"/>
</dbReference>
<evidence type="ECO:0000256" key="1">
    <source>
        <dbReference type="ARBA" id="ARBA00001947"/>
    </source>
</evidence>
<proteinExistence type="predicted"/>
<feature type="domain" description="Succinylglutamate desuccinylase/Aspartoacylase catalytic" evidence="5">
    <location>
        <begin position="60"/>
        <end position="181"/>
    </location>
</feature>
<dbReference type="AlphaFoldDB" id="A0A4R2PBZ5"/>
<dbReference type="OrthoDB" id="9782876at2"/>
<evidence type="ECO:0000256" key="2">
    <source>
        <dbReference type="ARBA" id="ARBA00022723"/>
    </source>
</evidence>
<organism evidence="6 7">
    <name type="scientific">Rhodothalassium salexigens DSM 2132</name>
    <dbReference type="NCBI Taxonomy" id="1188247"/>
    <lineage>
        <taxon>Bacteria</taxon>
        <taxon>Pseudomonadati</taxon>
        <taxon>Pseudomonadota</taxon>
        <taxon>Alphaproteobacteria</taxon>
        <taxon>Rhodothalassiales</taxon>
        <taxon>Rhodothalassiaceae</taxon>
        <taxon>Rhodothalassium</taxon>
    </lineage>
</organism>
<evidence type="ECO:0000256" key="4">
    <source>
        <dbReference type="ARBA" id="ARBA00022833"/>
    </source>
</evidence>
<evidence type="ECO:0000313" key="6">
    <source>
        <dbReference type="EMBL" id="TCP32557.1"/>
    </source>
</evidence>
<reference evidence="6 7" key="1">
    <citation type="submission" date="2019-03" db="EMBL/GenBank/DDBJ databases">
        <title>Genomic Encyclopedia of Type Strains, Phase IV (KMG-IV): sequencing the most valuable type-strain genomes for metagenomic binning, comparative biology and taxonomic classification.</title>
        <authorList>
            <person name="Goeker M."/>
        </authorList>
    </citation>
    <scope>NUCLEOTIDE SEQUENCE [LARGE SCALE GENOMIC DNA]</scope>
    <source>
        <strain evidence="6 7">DSM 2132</strain>
    </source>
</reference>
<dbReference type="Proteomes" id="UP000295399">
    <property type="component" value="Unassembled WGS sequence"/>
</dbReference>